<dbReference type="InterPro" id="IPR036291">
    <property type="entry name" value="NAD(P)-bd_dom_sf"/>
</dbReference>
<comment type="subunit">
    <text evidence="3">Homotetramer.</text>
</comment>
<dbReference type="PROSITE" id="PS00071">
    <property type="entry name" value="GAPDH"/>
    <property type="match status" value="1"/>
</dbReference>
<dbReference type="FunFam" id="3.30.360.10:FF:000001">
    <property type="entry name" value="Glyceraldehyde-3-phosphate dehydrogenase"/>
    <property type="match status" value="1"/>
</dbReference>
<comment type="caution">
    <text evidence="14">The sequence shown here is derived from an EMBL/GenBank/DDBJ whole genome shotgun (WGS) entry which is preliminary data.</text>
</comment>
<gene>
    <name evidence="14" type="ORF">M0R45_023916</name>
</gene>
<evidence type="ECO:0000256" key="2">
    <source>
        <dbReference type="ARBA" id="ARBA00007406"/>
    </source>
</evidence>
<evidence type="ECO:0000256" key="4">
    <source>
        <dbReference type="ARBA" id="ARBA00023002"/>
    </source>
</evidence>
<dbReference type="GO" id="GO:0050661">
    <property type="term" value="F:NADP binding"/>
    <property type="evidence" value="ECO:0007669"/>
    <property type="project" value="InterPro"/>
</dbReference>
<evidence type="ECO:0000256" key="3">
    <source>
        <dbReference type="ARBA" id="ARBA00011881"/>
    </source>
</evidence>
<feature type="binding site" evidence="9">
    <location>
        <position position="58"/>
    </location>
    <ligand>
        <name>NAD(+)</name>
        <dbReference type="ChEBI" id="CHEBI:57540"/>
    </ligand>
</feature>
<dbReference type="SUPFAM" id="SSF55347">
    <property type="entry name" value="Glyceraldehyde-3-phosphate dehydrogenase-like, C-terminal domain"/>
    <property type="match status" value="1"/>
</dbReference>
<organism evidence="14 15">
    <name type="scientific">Rubus argutus</name>
    <name type="common">Southern blackberry</name>
    <dbReference type="NCBI Taxonomy" id="59490"/>
    <lineage>
        <taxon>Eukaryota</taxon>
        <taxon>Viridiplantae</taxon>
        <taxon>Streptophyta</taxon>
        <taxon>Embryophyta</taxon>
        <taxon>Tracheophyta</taxon>
        <taxon>Spermatophyta</taxon>
        <taxon>Magnoliopsida</taxon>
        <taxon>eudicotyledons</taxon>
        <taxon>Gunneridae</taxon>
        <taxon>Pentapetalae</taxon>
        <taxon>rosids</taxon>
        <taxon>fabids</taxon>
        <taxon>Rosales</taxon>
        <taxon>Rosaceae</taxon>
        <taxon>Rosoideae</taxon>
        <taxon>Rosoideae incertae sedis</taxon>
        <taxon>Rubus</taxon>
    </lineage>
</organism>
<reference evidence="14 15" key="1">
    <citation type="journal article" date="2023" name="G3 (Bethesda)">
        <title>A chromosome-length genome assembly and annotation of blackberry (Rubus argutus, cv. 'Hillquist').</title>
        <authorList>
            <person name="Bruna T."/>
            <person name="Aryal R."/>
            <person name="Dudchenko O."/>
            <person name="Sargent D.J."/>
            <person name="Mead D."/>
            <person name="Buti M."/>
            <person name="Cavallini A."/>
            <person name="Hytonen T."/>
            <person name="Andres J."/>
            <person name="Pham M."/>
            <person name="Weisz D."/>
            <person name="Mascagni F."/>
            <person name="Usai G."/>
            <person name="Natali L."/>
            <person name="Bassil N."/>
            <person name="Fernandez G.E."/>
            <person name="Lomsadze A."/>
            <person name="Armour M."/>
            <person name="Olukolu B."/>
            <person name="Poorten T."/>
            <person name="Britton C."/>
            <person name="Davik J."/>
            <person name="Ashrafi H."/>
            <person name="Aiden E.L."/>
            <person name="Borodovsky M."/>
            <person name="Worthington M."/>
        </authorList>
    </citation>
    <scope>NUCLEOTIDE SEQUENCE [LARGE SCALE GENOMIC DNA]</scope>
    <source>
        <strain evidence="14">PI 553951</strain>
    </source>
</reference>
<dbReference type="FunFam" id="3.40.50.720:FF:000266">
    <property type="entry name" value="Glyceraldehyde-3-phosphate dehydrogenase"/>
    <property type="match status" value="1"/>
</dbReference>
<dbReference type="Pfam" id="PF02800">
    <property type="entry name" value="Gp_dh_C"/>
    <property type="match status" value="1"/>
</dbReference>
<evidence type="ECO:0000313" key="14">
    <source>
        <dbReference type="EMBL" id="KAK9926703.1"/>
    </source>
</evidence>
<dbReference type="InterPro" id="IPR020831">
    <property type="entry name" value="GlycerAld/Erythrose_P_DH"/>
</dbReference>
<evidence type="ECO:0000256" key="12">
    <source>
        <dbReference type="RuleBase" id="RU361160"/>
    </source>
</evidence>
<feature type="binding site" evidence="9">
    <location>
        <position position="341"/>
    </location>
    <ligand>
        <name>NAD(+)</name>
        <dbReference type="ChEBI" id="CHEBI:57540"/>
    </ligand>
</feature>
<keyword evidence="4 12" id="KW-0560">Oxidoreductase</keyword>
<comment type="pathway">
    <text evidence="1">Carbohydrate degradation; glycolysis; pyruvate from D-glyceraldehyde 3-phosphate: step 1/5.</text>
</comment>
<dbReference type="PIRSF" id="PIRSF000149">
    <property type="entry name" value="GAP_DH"/>
    <property type="match status" value="1"/>
</dbReference>
<dbReference type="InterPro" id="IPR020830">
    <property type="entry name" value="GlycerAld_3-P_DH_AS"/>
</dbReference>
<evidence type="ECO:0000256" key="1">
    <source>
        <dbReference type="ARBA" id="ARBA00004869"/>
    </source>
</evidence>
<dbReference type="PANTHER" id="PTHR10836">
    <property type="entry name" value="GLYCERALDEHYDE 3-PHOSPHATE DEHYDROGENASE"/>
    <property type="match status" value="1"/>
</dbReference>
<evidence type="ECO:0000256" key="10">
    <source>
        <dbReference type="PIRSR" id="PIRSR000149-4"/>
    </source>
</evidence>
<evidence type="ECO:0000256" key="8">
    <source>
        <dbReference type="PIRSR" id="PIRSR000149-1"/>
    </source>
</evidence>
<accession>A0AAW1WR68</accession>
<feature type="domain" description="Glyceraldehyde 3-phosphate dehydrogenase NAD(P) binding" evidence="13">
    <location>
        <begin position="27"/>
        <end position="177"/>
    </location>
</feature>
<evidence type="ECO:0000256" key="11">
    <source>
        <dbReference type="RuleBase" id="RU000397"/>
    </source>
</evidence>
<evidence type="ECO:0000313" key="15">
    <source>
        <dbReference type="Proteomes" id="UP001457282"/>
    </source>
</evidence>
<dbReference type="PRINTS" id="PR00078">
    <property type="entry name" value="G3PDHDRGNASE"/>
</dbReference>
<dbReference type="PANTHER" id="PTHR10836:SF109">
    <property type="entry name" value="GLYCERALDEHYDE-3-PHOSPHATE DEHYDROGENASE"/>
    <property type="match status" value="1"/>
</dbReference>
<evidence type="ECO:0000256" key="5">
    <source>
        <dbReference type="ARBA" id="ARBA00023027"/>
    </source>
</evidence>
<dbReference type="GO" id="GO:0051287">
    <property type="term" value="F:NAD binding"/>
    <property type="evidence" value="ECO:0007669"/>
    <property type="project" value="InterPro"/>
</dbReference>
<dbReference type="SMART" id="SM00846">
    <property type="entry name" value="Gp_dh_N"/>
    <property type="match status" value="1"/>
</dbReference>
<dbReference type="Gene3D" id="3.30.360.10">
    <property type="entry name" value="Dihydrodipicolinate Reductase, domain 2"/>
    <property type="match status" value="1"/>
</dbReference>
<keyword evidence="9" id="KW-0547">Nucleotide-binding</keyword>
<dbReference type="InterPro" id="IPR006424">
    <property type="entry name" value="Glyceraldehyde-3-P_DH_1"/>
</dbReference>
<keyword evidence="15" id="KW-1185">Reference proteome</keyword>
<proteinExistence type="inferred from homology"/>
<evidence type="ECO:0000256" key="7">
    <source>
        <dbReference type="ARBA" id="ARBA00025350"/>
    </source>
</evidence>
<dbReference type="CDD" id="cd18126">
    <property type="entry name" value="GAPDH_I_C"/>
    <property type="match status" value="1"/>
</dbReference>
<comment type="function">
    <text evidence="7">Key enzyme in glycolysis that catalyzes the first step of the pathway by converting D-glyceraldehyde 3-phosphate (G3P) into 3-phospho-D-glyceroyl phosphate. Essential for the maintenance of cellular ATP levels and carbohydrate metabolism.</text>
</comment>
<dbReference type="GO" id="GO:0005829">
    <property type="term" value="C:cytosol"/>
    <property type="evidence" value="ECO:0007669"/>
    <property type="project" value="TreeGrafter"/>
</dbReference>
<evidence type="ECO:0000259" key="13">
    <source>
        <dbReference type="SMART" id="SM00846"/>
    </source>
</evidence>
<dbReference type="Gene3D" id="3.40.50.720">
    <property type="entry name" value="NAD(P)-binding Rossmann-like Domain"/>
    <property type="match status" value="1"/>
</dbReference>
<evidence type="ECO:0000256" key="9">
    <source>
        <dbReference type="PIRSR" id="PIRSR000149-3"/>
    </source>
</evidence>
<dbReference type="EMBL" id="JBEDUW010000005">
    <property type="protein sequence ID" value="KAK9926703.1"/>
    <property type="molecule type" value="Genomic_DNA"/>
</dbReference>
<dbReference type="GO" id="GO:0006006">
    <property type="term" value="P:glucose metabolic process"/>
    <property type="evidence" value="ECO:0007669"/>
    <property type="project" value="InterPro"/>
</dbReference>
<dbReference type="GO" id="GO:0006096">
    <property type="term" value="P:glycolytic process"/>
    <property type="evidence" value="ECO:0007669"/>
    <property type="project" value="UniProtKB-KW"/>
</dbReference>
<feature type="binding site" evidence="9">
    <location>
        <position position="147"/>
    </location>
    <ligand>
        <name>NAD(+)</name>
        <dbReference type="ChEBI" id="CHEBI:57540"/>
    </ligand>
</feature>
<protein>
    <recommendedName>
        <fullName evidence="12">Glyceraldehyde-3-phosphate dehydrogenase</fullName>
        <ecNumber evidence="12">1.2.1.-</ecNumber>
    </recommendedName>
</protein>
<keyword evidence="5 9" id="KW-0520">NAD</keyword>
<keyword evidence="6" id="KW-0324">Glycolysis</keyword>
<dbReference type="EC" id="1.2.1.-" evidence="12"/>
<evidence type="ECO:0000256" key="6">
    <source>
        <dbReference type="ARBA" id="ARBA00023152"/>
    </source>
</evidence>
<feature type="active site" description="Nucleophile" evidence="8">
    <location>
        <position position="177"/>
    </location>
</feature>
<feature type="binding site" evidence="9">
    <location>
        <begin position="36"/>
        <end position="37"/>
    </location>
    <ligand>
        <name>NAD(+)</name>
        <dbReference type="ChEBI" id="CHEBI:57540"/>
    </ligand>
</feature>
<name>A0AAW1WR68_RUBAR</name>
<feature type="site" description="Activates thiol group during catalysis" evidence="10">
    <location>
        <position position="204"/>
    </location>
</feature>
<dbReference type="Proteomes" id="UP001457282">
    <property type="component" value="Unassembled WGS sequence"/>
</dbReference>
<dbReference type="Pfam" id="PF00044">
    <property type="entry name" value="Gp_dh_N"/>
    <property type="match status" value="1"/>
</dbReference>
<dbReference type="InterPro" id="IPR020829">
    <property type="entry name" value="GlycerAld_3-P_DH_cat"/>
</dbReference>
<dbReference type="InterPro" id="IPR020828">
    <property type="entry name" value="GlycerAld_3-P_DH_NAD(P)-bd"/>
</dbReference>
<dbReference type="CDD" id="cd05214">
    <property type="entry name" value="GAPDH_I_N"/>
    <property type="match status" value="1"/>
</dbReference>
<dbReference type="GO" id="GO:0004365">
    <property type="term" value="F:glyceraldehyde-3-phosphate dehydrogenase (NAD+) (phosphorylating) activity"/>
    <property type="evidence" value="ECO:0007669"/>
    <property type="project" value="TreeGrafter"/>
</dbReference>
<dbReference type="NCBIfam" id="TIGR01534">
    <property type="entry name" value="GAPDH-I"/>
    <property type="match status" value="1"/>
</dbReference>
<dbReference type="AlphaFoldDB" id="A0AAW1WR68"/>
<dbReference type="SUPFAM" id="SSF51735">
    <property type="entry name" value="NAD(P)-binding Rossmann-fold domains"/>
    <property type="match status" value="1"/>
</dbReference>
<comment type="similarity">
    <text evidence="2 11">Belongs to the glyceraldehyde-3-phosphate dehydrogenase family.</text>
</comment>
<sequence length="363" mass="39489">MIASLYLHTTHSDIFTRSFLCIFMGKIKLGINGFGRIGRLVTRVVLQRDDIELVAINDPYVTADYIVYMFKHDTVHGAWKNCDVKLKNANHVLFGNKEVAIFAISEADEIPWSGPGAEYIVESSVDFTAVEKAGGHLKGGAKKIIITSPSKDAPMFVVGINEKEYKPELNIISSASCTTNSLAPLAKVIHDRFGIVEGLMTTVHSVTSSQNTVDGLSSEGRRGGRAAYFNIIPSSTAAAKAVGKLLPDLDGKLTGMSFRVPTLNVSVVDLTVRLEKTATCEEIKAAIKEESEGNLKGILGYTEDDVVSSDFENDNRSIVFDAKAGIALNDNFHKLVAWYDNEWGYSTRVVELLAYIASVDSAA</sequence>